<reference evidence="1 2" key="1">
    <citation type="journal article" date="2018" name="Mol. Biol. Evol.">
        <title>Broad Genomic Sampling Reveals a Smut Pathogenic Ancestry of the Fungal Clade Ustilaginomycotina.</title>
        <authorList>
            <person name="Kijpornyongpan T."/>
            <person name="Mondo S.J."/>
            <person name="Barry K."/>
            <person name="Sandor L."/>
            <person name="Lee J."/>
            <person name="Lipzen A."/>
            <person name="Pangilinan J."/>
            <person name="LaButti K."/>
            <person name="Hainaut M."/>
            <person name="Henrissat B."/>
            <person name="Grigoriev I.V."/>
            <person name="Spatafora J.W."/>
            <person name="Aime M.C."/>
        </authorList>
    </citation>
    <scope>NUCLEOTIDE SEQUENCE [LARGE SCALE GENOMIC DNA]</scope>
    <source>
        <strain evidence="1 2">SA 807</strain>
    </source>
</reference>
<evidence type="ECO:0000313" key="2">
    <source>
        <dbReference type="Proteomes" id="UP000245626"/>
    </source>
</evidence>
<sequence>MHTSTMQITVQYSWLGRKREAERIEIGRKVKTTPKPRSSANHPTTIIVIDSSLPNVLVFLHLLVLVVRVGNGSK</sequence>
<keyword evidence="2" id="KW-1185">Reference proteome</keyword>
<gene>
    <name evidence="1" type="ORF">IE53DRAFT_389637</name>
</gene>
<organism evidence="1 2">
    <name type="scientific">Violaceomyces palustris</name>
    <dbReference type="NCBI Taxonomy" id="1673888"/>
    <lineage>
        <taxon>Eukaryota</taxon>
        <taxon>Fungi</taxon>
        <taxon>Dikarya</taxon>
        <taxon>Basidiomycota</taxon>
        <taxon>Ustilaginomycotina</taxon>
        <taxon>Ustilaginomycetes</taxon>
        <taxon>Violaceomycetales</taxon>
        <taxon>Violaceomycetaceae</taxon>
        <taxon>Violaceomyces</taxon>
    </lineage>
</organism>
<proteinExistence type="predicted"/>
<name>A0ACD0NQQ6_9BASI</name>
<protein>
    <submittedName>
        <fullName evidence="1">Uncharacterized protein</fullName>
    </submittedName>
</protein>
<dbReference type="EMBL" id="KZ820254">
    <property type="protein sequence ID" value="PWN48175.1"/>
    <property type="molecule type" value="Genomic_DNA"/>
</dbReference>
<dbReference type="Proteomes" id="UP000245626">
    <property type="component" value="Unassembled WGS sequence"/>
</dbReference>
<evidence type="ECO:0000313" key="1">
    <source>
        <dbReference type="EMBL" id="PWN48175.1"/>
    </source>
</evidence>
<accession>A0ACD0NQQ6</accession>